<dbReference type="GO" id="GO:0016020">
    <property type="term" value="C:membrane"/>
    <property type="evidence" value="ECO:0007669"/>
    <property type="project" value="InterPro"/>
</dbReference>
<dbReference type="InterPro" id="IPR000462">
    <property type="entry name" value="CDP-OH_P_trans"/>
</dbReference>
<comment type="caution">
    <text evidence="2">The sequence shown here is derived from an EMBL/GenBank/DDBJ whole genome shotgun (WGS) entry which is preliminary data.</text>
</comment>
<dbReference type="Gene3D" id="1.20.120.1760">
    <property type="match status" value="1"/>
</dbReference>
<keyword evidence="1" id="KW-0812">Transmembrane</keyword>
<reference evidence="2 3" key="1">
    <citation type="journal article" date="2020" name="Biotechnol. Biofuels">
        <title>New insights from the biogas microbiome by comprehensive genome-resolved metagenomics of nearly 1600 species originating from multiple anaerobic digesters.</title>
        <authorList>
            <person name="Campanaro S."/>
            <person name="Treu L."/>
            <person name="Rodriguez-R L.M."/>
            <person name="Kovalovszki A."/>
            <person name="Ziels R.M."/>
            <person name="Maus I."/>
            <person name="Zhu X."/>
            <person name="Kougias P.G."/>
            <person name="Basile A."/>
            <person name="Luo G."/>
            <person name="Schluter A."/>
            <person name="Konstantinidis K.T."/>
            <person name="Angelidaki I."/>
        </authorList>
    </citation>
    <scope>NUCLEOTIDE SEQUENCE [LARGE SCALE GENOMIC DNA]</scope>
    <source>
        <strain evidence="2">AS06rmzACSIP_65</strain>
    </source>
</reference>
<accession>A0A847D052</accession>
<evidence type="ECO:0000313" key="3">
    <source>
        <dbReference type="Proteomes" id="UP000545876"/>
    </source>
</evidence>
<dbReference type="GO" id="GO:0016780">
    <property type="term" value="F:phosphotransferase activity, for other substituted phosphate groups"/>
    <property type="evidence" value="ECO:0007669"/>
    <property type="project" value="InterPro"/>
</dbReference>
<feature type="transmembrane region" description="Helical" evidence="1">
    <location>
        <begin position="244"/>
        <end position="262"/>
    </location>
</feature>
<keyword evidence="1" id="KW-1133">Transmembrane helix</keyword>
<feature type="transmembrane region" description="Helical" evidence="1">
    <location>
        <begin position="113"/>
        <end position="128"/>
    </location>
</feature>
<feature type="transmembrane region" description="Helical" evidence="1">
    <location>
        <begin position="90"/>
        <end position="107"/>
    </location>
</feature>
<evidence type="ECO:0008006" key="4">
    <source>
        <dbReference type="Google" id="ProtNLM"/>
    </source>
</evidence>
<dbReference type="Pfam" id="PF01066">
    <property type="entry name" value="CDP-OH_P_transf"/>
    <property type="match status" value="1"/>
</dbReference>
<keyword evidence="1" id="KW-0472">Membrane</keyword>
<name>A0A847D052_9BACT</name>
<evidence type="ECO:0000313" key="2">
    <source>
        <dbReference type="EMBL" id="NLD25359.1"/>
    </source>
</evidence>
<feature type="transmembrane region" description="Helical" evidence="1">
    <location>
        <begin position="149"/>
        <end position="168"/>
    </location>
</feature>
<protein>
    <recommendedName>
        <fullName evidence="4">CDP-alcohol phosphatidyltransferase family protein</fullName>
    </recommendedName>
</protein>
<dbReference type="AlphaFoldDB" id="A0A847D052"/>
<dbReference type="Proteomes" id="UP000545876">
    <property type="component" value="Unassembled WGS sequence"/>
</dbReference>
<dbReference type="InterPro" id="IPR043130">
    <property type="entry name" value="CDP-OH_PTrfase_TM_dom"/>
</dbReference>
<feature type="transmembrane region" description="Helical" evidence="1">
    <location>
        <begin position="215"/>
        <end position="232"/>
    </location>
</feature>
<organism evidence="2 3">
    <name type="scientific">Candidatus Dojkabacteria bacterium</name>
    <dbReference type="NCBI Taxonomy" id="2099670"/>
    <lineage>
        <taxon>Bacteria</taxon>
        <taxon>Candidatus Dojkabacteria</taxon>
    </lineage>
</organism>
<gene>
    <name evidence="2" type="ORF">GX656_01815</name>
</gene>
<sequence length="277" mass="31703">MKNKRKDFRDSELFSLLQEGRVQEFFDELGKLIESFGKDVKSFNLDDWAVKYSRGKEQKAINTAITGKIEEEAKKWICPRIPQWINSDHLTILGYIGILMTSVGIIVGFANRWFITLVPLGLIINWFGDSFDGSLARYRNKGRPKYGYYIDKIVDSVAVITLALGFGLSGFFKIEIALLFACLYLALMAHVDLVTHVQGENRNAFGLFGPTEIRIIGVLFSVYMFFSKVIYFNFFNHYLTQYDIGLIVLILLMAMILFVSIVKKGIELNKIDTKGWK</sequence>
<proteinExistence type="predicted"/>
<dbReference type="EMBL" id="JAAZBX010000004">
    <property type="protein sequence ID" value="NLD25359.1"/>
    <property type="molecule type" value="Genomic_DNA"/>
</dbReference>
<evidence type="ECO:0000256" key="1">
    <source>
        <dbReference type="SAM" id="Phobius"/>
    </source>
</evidence>
<dbReference type="GO" id="GO:0008654">
    <property type="term" value="P:phospholipid biosynthetic process"/>
    <property type="evidence" value="ECO:0007669"/>
    <property type="project" value="InterPro"/>
</dbReference>